<dbReference type="InterPro" id="IPR051531">
    <property type="entry name" value="N-acetyltransferase"/>
</dbReference>
<comment type="similarity">
    <text evidence="3">Belongs to the acetyltransferase family. RimJ subfamily.</text>
</comment>
<dbReference type="GO" id="GO:0005737">
    <property type="term" value="C:cytoplasm"/>
    <property type="evidence" value="ECO:0007669"/>
    <property type="project" value="TreeGrafter"/>
</dbReference>
<name>A0A644W169_9ZZZZ</name>
<dbReference type="AlphaFoldDB" id="A0A644W169"/>
<protein>
    <recommendedName>
        <fullName evidence="4">N-acetyltransferase domain-containing protein</fullName>
    </recommendedName>
</protein>
<dbReference type="InterPro" id="IPR000182">
    <property type="entry name" value="GNAT_dom"/>
</dbReference>
<gene>
    <name evidence="5" type="ORF">SDC9_43497</name>
</gene>
<sequence>MSEEEVILWRCGVEIITKRLILRPIITDDVYDVFEYSKEPNVGPNAGWKPHESIEESLQVMQDIFINKENVFGIVLKKTGKLIGSVGLIDDKKRENDAVKMLGYAIGEKYWGQGYMTEAGKAVVLHGFKIINLALISAYCYSSNTRSQGVLNKLGFQYEGKLALCEKIYDGSVYDNECFALWPEELNSLYLE</sequence>
<dbReference type="PROSITE" id="PS51186">
    <property type="entry name" value="GNAT"/>
    <property type="match status" value="1"/>
</dbReference>
<comment type="caution">
    <text evidence="5">The sequence shown here is derived from an EMBL/GenBank/DDBJ whole genome shotgun (WGS) entry which is preliminary data.</text>
</comment>
<evidence type="ECO:0000259" key="4">
    <source>
        <dbReference type="PROSITE" id="PS51186"/>
    </source>
</evidence>
<keyword evidence="2" id="KW-0012">Acyltransferase</keyword>
<dbReference type="EMBL" id="VSSQ01000549">
    <property type="protein sequence ID" value="MPL97308.1"/>
    <property type="molecule type" value="Genomic_DNA"/>
</dbReference>
<dbReference type="InterPro" id="IPR016181">
    <property type="entry name" value="Acyl_CoA_acyltransferase"/>
</dbReference>
<organism evidence="5">
    <name type="scientific">bioreactor metagenome</name>
    <dbReference type="NCBI Taxonomy" id="1076179"/>
    <lineage>
        <taxon>unclassified sequences</taxon>
        <taxon>metagenomes</taxon>
        <taxon>ecological metagenomes</taxon>
    </lineage>
</organism>
<dbReference type="PANTHER" id="PTHR43792:SF8">
    <property type="entry name" value="[RIBOSOMAL PROTEIN US5]-ALANINE N-ACETYLTRANSFERASE"/>
    <property type="match status" value="1"/>
</dbReference>
<dbReference type="GO" id="GO:0008999">
    <property type="term" value="F:protein-N-terminal-alanine acetyltransferase activity"/>
    <property type="evidence" value="ECO:0007669"/>
    <property type="project" value="TreeGrafter"/>
</dbReference>
<evidence type="ECO:0000313" key="5">
    <source>
        <dbReference type="EMBL" id="MPL97308.1"/>
    </source>
</evidence>
<proteinExistence type="inferred from homology"/>
<dbReference type="PANTHER" id="PTHR43792">
    <property type="entry name" value="GNAT FAMILY, PUTATIVE (AFU_ORTHOLOGUE AFUA_3G00765)-RELATED-RELATED"/>
    <property type="match status" value="1"/>
</dbReference>
<accession>A0A644W169</accession>
<reference evidence="5" key="1">
    <citation type="submission" date="2019-08" db="EMBL/GenBank/DDBJ databases">
        <authorList>
            <person name="Kucharzyk K."/>
            <person name="Murdoch R.W."/>
            <person name="Higgins S."/>
            <person name="Loffler F."/>
        </authorList>
    </citation>
    <scope>NUCLEOTIDE SEQUENCE</scope>
</reference>
<evidence type="ECO:0000256" key="1">
    <source>
        <dbReference type="ARBA" id="ARBA00022679"/>
    </source>
</evidence>
<keyword evidence="1" id="KW-0808">Transferase</keyword>
<dbReference type="Pfam" id="PF13302">
    <property type="entry name" value="Acetyltransf_3"/>
    <property type="match status" value="1"/>
</dbReference>
<dbReference type="Gene3D" id="3.40.630.30">
    <property type="match status" value="1"/>
</dbReference>
<feature type="domain" description="N-acetyltransferase" evidence="4">
    <location>
        <begin position="20"/>
        <end position="181"/>
    </location>
</feature>
<evidence type="ECO:0000256" key="3">
    <source>
        <dbReference type="ARBA" id="ARBA00038502"/>
    </source>
</evidence>
<evidence type="ECO:0000256" key="2">
    <source>
        <dbReference type="ARBA" id="ARBA00023315"/>
    </source>
</evidence>
<dbReference type="SUPFAM" id="SSF55729">
    <property type="entry name" value="Acyl-CoA N-acyltransferases (Nat)"/>
    <property type="match status" value="1"/>
</dbReference>